<proteinExistence type="predicted"/>
<comment type="caution">
    <text evidence="3">The sequence shown here is derived from an EMBL/GenBank/DDBJ whole genome shotgun (WGS) entry which is preliminary data.</text>
</comment>
<evidence type="ECO:0000313" key="3">
    <source>
        <dbReference type="EMBL" id="MBE7324575.1"/>
    </source>
</evidence>
<feature type="domain" description="DUF5926" evidence="2">
    <location>
        <begin position="51"/>
        <end position="319"/>
    </location>
</feature>
<accession>A0ABR9RT66</accession>
<name>A0ABR9RT66_9ACTN</name>
<dbReference type="EMBL" id="JADCSA010000006">
    <property type="protein sequence ID" value="MBE7324575.1"/>
    <property type="molecule type" value="Genomic_DNA"/>
</dbReference>
<evidence type="ECO:0000256" key="1">
    <source>
        <dbReference type="SAM" id="MobiDB-lite"/>
    </source>
</evidence>
<dbReference type="Pfam" id="PF02810">
    <property type="entry name" value="SEC-C"/>
    <property type="match status" value="1"/>
</dbReference>
<evidence type="ECO:0000259" key="2">
    <source>
        <dbReference type="Pfam" id="PF19348"/>
    </source>
</evidence>
<dbReference type="InterPro" id="IPR004027">
    <property type="entry name" value="SEC_C_motif"/>
</dbReference>
<feature type="region of interest" description="Disordered" evidence="1">
    <location>
        <begin position="1"/>
        <end position="24"/>
    </location>
</feature>
<dbReference type="Gene3D" id="3.10.450.50">
    <property type="match status" value="1"/>
</dbReference>
<dbReference type="InterPro" id="IPR045970">
    <property type="entry name" value="DUF5926"/>
</dbReference>
<dbReference type="Proteomes" id="UP000756387">
    <property type="component" value="Unassembled WGS sequence"/>
</dbReference>
<dbReference type="RefSeq" id="WP_193637903.1">
    <property type="nucleotide sequence ID" value="NZ_JADCSA010000006.1"/>
</dbReference>
<keyword evidence="4" id="KW-1185">Reference proteome</keyword>
<feature type="region of interest" description="Disordered" evidence="1">
    <location>
        <begin position="298"/>
        <end position="319"/>
    </location>
</feature>
<dbReference type="Pfam" id="PF19348">
    <property type="entry name" value="DUF5926"/>
    <property type="match status" value="1"/>
</dbReference>
<protein>
    <submittedName>
        <fullName evidence="3">SEC-C domain-containing protein</fullName>
    </submittedName>
</protein>
<evidence type="ECO:0000313" key="4">
    <source>
        <dbReference type="Proteomes" id="UP000756387"/>
    </source>
</evidence>
<sequence length="319" mass="33669">MAKKSRKNRDVAPPAEGEVGPRQPCPCGSGKRYKACHGAAGGATSPFVARPFEGLAGECDLIALRELVPAATAPLTLADGVTGAGTRVVKLCTLLPAAAPAMVRDSGEVWLGLQVQHHYGDPSRDLAAVLLTALEQAERGESGIVGLTSDPGAGPRLQDVLATPELDVTVHDGFEYWVADVDQAGDDFTAALQQANETIHPTERLTGVEAAYWTNVGTKEHLRWVMPHDEDALLTALARLHAAGKDVLVEDSRFVGMFRAHGLLAPVWDLPVGTGAAALEEPASRFAAELETALAQSADLTPEERSARAGLANRQVTIR</sequence>
<reference evidence="3 4" key="1">
    <citation type="submission" date="2020-10" db="EMBL/GenBank/DDBJ databases">
        <title>Nocardioides sp. isolated from sludge.</title>
        <authorList>
            <person name="Zhang X."/>
        </authorList>
    </citation>
    <scope>NUCLEOTIDE SEQUENCE [LARGE SCALE GENOMIC DNA]</scope>
    <source>
        <strain evidence="3 4">Y6</strain>
    </source>
</reference>
<gene>
    <name evidence="3" type="ORF">IEQ44_07915</name>
</gene>
<organism evidence="3 4">
    <name type="scientific">Nocardioides malaquae</name>
    <dbReference type="NCBI Taxonomy" id="2773426"/>
    <lineage>
        <taxon>Bacteria</taxon>
        <taxon>Bacillati</taxon>
        <taxon>Actinomycetota</taxon>
        <taxon>Actinomycetes</taxon>
        <taxon>Propionibacteriales</taxon>
        <taxon>Nocardioidaceae</taxon>
        <taxon>Nocardioides</taxon>
    </lineage>
</organism>
<dbReference type="SUPFAM" id="SSF103642">
    <property type="entry name" value="Sec-C motif"/>
    <property type="match status" value="1"/>
</dbReference>